<reference evidence="1 2" key="1">
    <citation type="submission" date="2020-07" db="EMBL/GenBank/DDBJ databases">
        <title>Sequencing the genomes of 1000 actinobacteria strains.</title>
        <authorList>
            <person name="Klenk H.-P."/>
        </authorList>
    </citation>
    <scope>NUCLEOTIDE SEQUENCE [LARGE SCALE GENOMIC DNA]</scope>
    <source>
        <strain evidence="1 2">DSM 18248</strain>
    </source>
</reference>
<gene>
    <name evidence="1" type="ORF">BKA05_001434</name>
</gene>
<dbReference type="AlphaFoldDB" id="A0A7Y9YF52"/>
<dbReference type="Pfam" id="PF11248">
    <property type="entry name" value="DUF3046"/>
    <property type="match status" value="1"/>
</dbReference>
<name>A0A7Y9YF52_9ACTN</name>
<organism evidence="1 2">
    <name type="scientific">Nocardioides marinus</name>
    <dbReference type="NCBI Taxonomy" id="374514"/>
    <lineage>
        <taxon>Bacteria</taxon>
        <taxon>Bacillati</taxon>
        <taxon>Actinomycetota</taxon>
        <taxon>Actinomycetes</taxon>
        <taxon>Propionibacteriales</taxon>
        <taxon>Nocardioidaceae</taxon>
        <taxon>Nocardioides</taxon>
    </lineage>
</organism>
<accession>A0A7Y9YF52</accession>
<proteinExistence type="predicted"/>
<keyword evidence="2" id="KW-1185">Reference proteome</keyword>
<dbReference type="EMBL" id="JACBZI010000001">
    <property type="protein sequence ID" value="NYI09919.1"/>
    <property type="molecule type" value="Genomic_DNA"/>
</dbReference>
<sequence>MRHTEFWERMDHALGQASARSWASLTVIAGLGGRTVQEALDAGVAPKEVWAEVHGFLGLPATLR</sequence>
<protein>
    <submittedName>
        <fullName evidence="1">tRNA A22 N-methylase</fullName>
    </submittedName>
</protein>
<dbReference type="GO" id="GO:0008168">
    <property type="term" value="F:methyltransferase activity"/>
    <property type="evidence" value="ECO:0007669"/>
    <property type="project" value="UniProtKB-KW"/>
</dbReference>
<dbReference type="RefSeq" id="WP_179530831.1">
    <property type="nucleotide sequence ID" value="NZ_BAAAPP010000004.1"/>
</dbReference>
<evidence type="ECO:0000313" key="1">
    <source>
        <dbReference type="EMBL" id="NYI09919.1"/>
    </source>
</evidence>
<dbReference type="GO" id="GO:0032259">
    <property type="term" value="P:methylation"/>
    <property type="evidence" value="ECO:0007669"/>
    <property type="project" value="UniProtKB-KW"/>
</dbReference>
<comment type="caution">
    <text evidence="1">The sequence shown here is derived from an EMBL/GenBank/DDBJ whole genome shotgun (WGS) entry which is preliminary data.</text>
</comment>
<dbReference type="Proteomes" id="UP000537326">
    <property type="component" value="Unassembled WGS sequence"/>
</dbReference>
<keyword evidence="1" id="KW-0808">Transferase</keyword>
<dbReference type="InterPro" id="IPR021408">
    <property type="entry name" value="DUF3046"/>
</dbReference>
<evidence type="ECO:0000313" key="2">
    <source>
        <dbReference type="Proteomes" id="UP000537326"/>
    </source>
</evidence>
<keyword evidence="1" id="KW-0489">Methyltransferase</keyword>